<dbReference type="EMBL" id="BKCJ010006495">
    <property type="protein sequence ID" value="GEU72448.1"/>
    <property type="molecule type" value="Genomic_DNA"/>
</dbReference>
<evidence type="ECO:0000313" key="1">
    <source>
        <dbReference type="EMBL" id="GEU72448.1"/>
    </source>
</evidence>
<dbReference type="AlphaFoldDB" id="A0A6L2MEY0"/>
<organism evidence="1">
    <name type="scientific">Tanacetum cinerariifolium</name>
    <name type="common">Dalmatian daisy</name>
    <name type="synonym">Chrysanthemum cinerariifolium</name>
    <dbReference type="NCBI Taxonomy" id="118510"/>
    <lineage>
        <taxon>Eukaryota</taxon>
        <taxon>Viridiplantae</taxon>
        <taxon>Streptophyta</taxon>
        <taxon>Embryophyta</taxon>
        <taxon>Tracheophyta</taxon>
        <taxon>Spermatophyta</taxon>
        <taxon>Magnoliopsida</taxon>
        <taxon>eudicotyledons</taxon>
        <taxon>Gunneridae</taxon>
        <taxon>Pentapetalae</taxon>
        <taxon>asterids</taxon>
        <taxon>campanulids</taxon>
        <taxon>Asterales</taxon>
        <taxon>Asteraceae</taxon>
        <taxon>Asteroideae</taxon>
        <taxon>Anthemideae</taxon>
        <taxon>Anthemidinae</taxon>
        <taxon>Tanacetum</taxon>
    </lineage>
</organism>
<name>A0A6L2MEY0_TANCI</name>
<comment type="caution">
    <text evidence="1">The sequence shown here is derived from an EMBL/GenBank/DDBJ whole genome shotgun (WGS) entry which is preliminary data.</text>
</comment>
<protein>
    <submittedName>
        <fullName evidence="1">Uncharacterized protein</fullName>
    </submittedName>
</protein>
<reference evidence="1" key="1">
    <citation type="journal article" date="2019" name="Sci. Rep.">
        <title>Draft genome of Tanacetum cinerariifolium, the natural source of mosquito coil.</title>
        <authorList>
            <person name="Yamashiro T."/>
            <person name="Shiraishi A."/>
            <person name="Satake H."/>
            <person name="Nakayama K."/>
        </authorList>
    </citation>
    <scope>NUCLEOTIDE SEQUENCE</scope>
</reference>
<gene>
    <name evidence="1" type="ORF">Tci_044426</name>
</gene>
<sequence length="147" mass="16489">MSGANLQAPIASEEQLVSSANRLKITKNNQRIASDSNITDSFMRLAMPPPIPNKSFANPPTEKALIAFIKTLGYDEDPKHKMTVDSPLSKLIDKVEGELKFRMEIAKSMINDAIKESTEYNCYKIKKVQSEKLYAEEEPEEQNVSPV</sequence>
<accession>A0A6L2MEY0</accession>
<proteinExistence type="predicted"/>